<feature type="compositionally biased region" description="Acidic residues" evidence="5">
    <location>
        <begin position="193"/>
        <end position="215"/>
    </location>
</feature>
<dbReference type="SUPFAM" id="SSF101941">
    <property type="entry name" value="NAC domain"/>
    <property type="match status" value="1"/>
</dbReference>
<evidence type="ECO:0000313" key="8">
    <source>
        <dbReference type="Proteomes" id="UP000323000"/>
    </source>
</evidence>
<dbReference type="Proteomes" id="UP000323000">
    <property type="component" value="Chromosome 5"/>
</dbReference>
<dbReference type="Pfam" id="PF02365">
    <property type="entry name" value="NAM"/>
    <property type="match status" value="1"/>
</dbReference>
<dbReference type="Gene3D" id="2.170.150.80">
    <property type="entry name" value="NAC domain"/>
    <property type="match status" value="1"/>
</dbReference>
<proteinExistence type="predicted"/>
<dbReference type="EMBL" id="VAHF01000005">
    <property type="protein sequence ID" value="TXG62207.1"/>
    <property type="molecule type" value="Genomic_DNA"/>
</dbReference>
<keyword evidence="1" id="KW-0805">Transcription regulation</keyword>
<evidence type="ECO:0000259" key="6">
    <source>
        <dbReference type="PROSITE" id="PS51005"/>
    </source>
</evidence>
<gene>
    <name evidence="7" type="ORF">EZV62_013570</name>
</gene>
<dbReference type="OrthoDB" id="1592334at2759"/>
<evidence type="ECO:0000256" key="5">
    <source>
        <dbReference type="SAM" id="MobiDB-lite"/>
    </source>
</evidence>
<accession>A0A5C7HYQ6</accession>
<dbReference type="PANTHER" id="PTHR31719">
    <property type="entry name" value="NAC TRANSCRIPTION FACTOR 56"/>
    <property type="match status" value="1"/>
</dbReference>
<organism evidence="7 8">
    <name type="scientific">Acer yangbiense</name>
    <dbReference type="NCBI Taxonomy" id="1000413"/>
    <lineage>
        <taxon>Eukaryota</taxon>
        <taxon>Viridiplantae</taxon>
        <taxon>Streptophyta</taxon>
        <taxon>Embryophyta</taxon>
        <taxon>Tracheophyta</taxon>
        <taxon>Spermatophyta</taxon>
        <taxon>Magnoliopsida</taxon>
        <taxon>eudicotyledons</taxon>
        <taxon>Gunneridae</taxon>
        <taxon>Pentapetalae</taxon>
        <taxon>rosids</taxon>
        <taxon>malvids</taxon>
        <taxon>Sapindales</taxon>
        <taxon>Sapindaceae</taxon>
        <taxon>Hippocastanoideae</taxon>
        <taxon>Acereae</taxon>
        <taxon>Acer</taxon>
    </lineage>
</organism>
<dbReference type="GO" id="GO:0006355">
    <property type="term" value="P:regulation of DNA-templated transcription"/>
    <property type="evidence" value="ECO:0007669"/>
    <property type="project" value="InterPro"/>
</dbReference>
<dbReference type="PANTHER" id="PTHR31719:SF179">
    <property type="entry name" value="OS08G0148400 PROTEIN"/>
    <property type="match status" value="1"/>
</dbReference>
<feature type="domain" description="NAC" evidence="6">
    <location>
        <begin position="50"/>
        <end position="190"/>
    </location>
</feature>
<keyword evidence="4" id="KW-0539">Nucleus</keyword>
<keyword evidence="2" id="KW-0238">DNA-binding</keyword>
<dbReference type="InterPro" id="IPR036093">
    <property type="entry name" value="NAC_dom_sf"/>
</dbReference>
<evidence type="ECO:0000256" key="4">
    <source>
        <dbReference type="ARBA" id="ARBA00023242"/>
    </source>
</evidence>
<dbReference type="GO" id="GO:0003677">
    <property type="term" value="F:DNA binding"/>
    <property type="evidence" value="ECO:0007669"/>
    <property type="project" value="UniProtKB-KW"/>
</dbReference>
<reference evidence="8" key="1">
    <citation type="journal article" date="2019" name="Gigascience">
        <title>De novo genome assembly of the endangered Acer yangbiense, a plant species with extremely small populations endemic to Yunnan Province, China.</title>
        <authorList>
            <person name="Yang J."/>
            <person name="Wariss H.M."/>
            <person name="Tao L."/>
            <person name="Zhang R."/>
            <person name="Yun Q."/>
            <person name="Hollingsworth P."/>
            <person name="Dao Z."/>
            <person name="Luo G."/>
            <person name="Guo H."/>
            <person name="Ma Y."/>
            <person name="Sun W."/>
        </authorList>
    </citation>
    <scope>NUCLEOTIDE SEQUENCE [LARGE SCALE GENOMIC DNA]</scope>
    <source>
        <strain evidence="8">cv. Malutang</strain>
    </source>
</reference>
<keyword evidence="3" id="KW-0804">Transcription</keyword>
<keyword evidence="8" id="KW-1185">Reference proteome</keyword>
<dbReference type="InterPro" id="IPR003441">
    <property type="entry name" value="NAC-dom"/>
</dbReference>
<evidence type="ECO:0000256" key="2">
    <source>
        <dbReference type="ARBA" id="ARBA00023125"/>
    </source>
</evidence>
<evidence type="ECO:0000313" key="7">
    <source>
        <dbReference type="EMBL" id="TXG62207.1"/>
    </source>
</evidence>
<sequence length="236" mass="26839">MLGMMETESLHLNAVVLQSFLRSAMEFVVAETAIVATNSIAWSLLMMGTLPDGTNFLPTGPDSFERKILNNRPLPTNAIKDIVFYDFDPDQLPIGYCRHKEAYFFTEVVPGRTTKSGGLWKVHGPYVPIMSGDVVIGFKKYFVFYSAGEEKTNWNMYEYRLNPRLIRADSPNELLISKIDYFVICKVRYREDEENLSTDDDTTSCSSDDENETSDNETTSRFPPDQSKTSKSDDDQ</sequence>
<dbReference type="AlphaFoldDB" id="A0A5C7HYQ6"/>
<comment type="caution">
    <text evidence="7">The sequence shown here is derived from an EMBL/GenBank/DDBJ whole genome shotgun (WGS) entry which is preliminary data.</text>
</comment>
<dbReference type="PROSITE" id="PS51005">
    <property type="entry name" value="NAC"/>
    <property type="match status" value="1"/>
</dbReference>
<name>A0A5C7HYQ6_9ROSI</name>
<evidence type="ECO:0000256" key="3">
    <source>
        <dbReference type="ARBA" id="ARBA00023163"/>
    </source>
</evidence>
<evidence type="ECO:0000256" key="1">
    <source>
        <dbReference type="ARBA" id="ARBA00023015"/>
    </source>
</evidence>
<feature type="region of interest" description="Disordered" evidence="5">
    <location>
        <begin position="193"/>
        <end position="236"/>
    </location>
</feature>
<protein>
    <recommendedName>
        <fullName evidence="6">NAC domain-containing protein</fullName>
    </recommendedName>
</protein>
<feature type="compositionally biased region" description="Low complexity" evidence="5">
    <location>
        <begin position="216"/>
        <end position="227"/>
    </location>
</feature>